<evidence type="ECO:0000313" key="1">
    <source>
        <dbReference type="EMBL" id="AFN83486.1"/>
    </source>
</evidence>
<name>I6ZUT7_ENCRO</name>
<dbReference type="KEGG" id="ero:EROM_080670"/>
<protein>
    <submittedName>
        <fullName evidence="1">Uncharacterized protein</fullName>
    </submittedName>
</protein>
<dbReference type="GeneID" id="20521803"/>
<dbReference type="AlphaFoldDB" id="I6ZUT7"/>
<dbReference type="HOGENOM" id="CLU_353369_0_0_1"/>
<dbReference type="OrthoDB" id="2191774at2759"/>
<gene>
    <name evidence="1" type="ordered locus">EROM_080670</name>
</gene>
<reference evidence="1 2" key="1">
    <citation type="journal article" date="2012" name="Proc. Natl. Acad. Sci. U.S.A.">
        <title>Gain and loss of multiple functionally related, horizontally transferred genes in the reduced genomes of two microsporidian parasites.</title>
        <authorList>
            <person name="Pombert J.-F."/>
            <person name="Selman M."/>
            <person name="Burki F."/>
            <person name="Bardell F.T."/>
            <person name="Farinelli L."/>
            <person name="Solter L.F."/>
            <person name="Whitman D.W."/>
            <person name="Weiss L.M."/>
            <person name="Corradi N."/>
            <person name="Keeling P.J."/>
        </authorList>
    </citation>
    <scope>NUCLEOTIDE SEQUENCE [LARGE SCALE GENOMIC DNA]</scope>
    <source>
        <strain evidence="1 2">SJ-2008</strain>
    </source>
</reference>
<evidence type="ECO:0000313" key="2">
    <source>
        <dbReference type="Proteomes" id="UP000010094"/>
    </source>
</evidence>
<accession>I6ZUT7</accession>
<dbReference type="EMBL" id="CP003525">
    <property type="protein sequence ID" value="AFN83486.1"/>
    <property type="molecule type" value="Genomic_DNA"/>
</dbReference>
<organism evidence="1 2">
    <name type="scientific">Encephalitozoon romaleae (strain SJ-2008)</name>
    <name type="common">Microsporidian parasite</name>
    <dbReference type="NCBI Taxonomy" id="1178016"/>
    <lineage>
        <taxon>Eukaryota</taxon>
        <taxon>Fungi</taxon>
        <taxon>Fungi incertae sedis</taxon>
        <taxon>Microsporidia</taxon>
        <taxon>Unikaryonidae</taxon>
        <taxon>Encephalitozoon</taxon>
    </lineage>
</organism>
<proteinExistence type="predicted"/>
<keyword evidence="2" id="KW-1185">Reference proteome</keyword>
<dbReference type="VEuPathDB" id="MicrosporidiaDB:EROM_080670"/>
<sequence length="795" mass="91659">MEPIRLPLRRHKIEGGGECNKEVERIDLRRFVSMFINQTLREMKEALGKFYSISETVCRRELSVFFKQKAADFECLFLFISGIECLKEVSSNRHRIRKIKGVDTEYVLIADRLAHLFESFKSMIIPKSDILTSLQTIYNPGYLLPKLTGDCAKHEVTSFEEINRITRMYLDKEDLSMYNSIAIEQGIAILSSKFFSFSLALCGEISRPEWKLINVKGGNEVFSRHLLFAMPHRIDKISRFLRIYEAHTKAREIFLMVKKSSNHIEMNIQGHYRRFEVSFHVFRMSVNVERCDINGKMFIENDVLPSGEDVVQSFEDKVSKYLCKDGRNASFTFKRGFTAFDGEESRYFKSFVELDVFLGKKEESSRFYRFFEERFPCYRNHRKGIFGDRNVFIMRDGLFVCIRLVRLGESHMEVRVFVGCYDLVDFLSYTEVSMEVKDNGEIVGIINEKEKKQPSLKIECLHEYFERNMDLLLLSYRFLSVVNGRISIEGRVLLSHRTRNEEIDISVEKKEGGVFIATSRFGERMASSEGIYNCVAFALLLMDILTYSKGFSLVNVISMDLYKGVSLRISGLLVTLRMNSEGHLESSPLGVSYILKNCSVLGIMDLLCCFHGLFSNGLIPTTSTTTSLVFVFRHLFKGSVKMKMIDRTKYTLSLSGGRIKDALGGFGPEILTSDTVFLRKLSGFYFKERINMITDVAKKSYSVTINENEVSVSTPCGDFKISIEGGRYIFRICSINMAEPSDEFTQTISKYFGEIMSIEKYISDSMRFLNSIDELIKLFDSIRTKRKSNYNGQIY</sequence>
<dbReference type="RefSeq" id="XP_009264983.1">
    <property type="nucleotide sequence ID" value="XM_009266708.1"/>
</dbReference>
<dbReference type="Proteomes" id="UP000010094">
    <property type="component" value="Chromosome VIII"/>
</dbReference>